<dbReference type="GO" id="GO:0003677">
    <property type="term" value="F:DNA binding"/>
    <property type="evidence" value="ECO:0007669"/>
    <property type="project" value="UniProtKB-KW"/>
</dbReference>
<dbReference type="GO" id="GO:0006355">
    <property type="term" value="P:regulation of DNA-templated transcription"/>
    <property type="evidence" value="ECO:0007669"/>
    <property type="project" value="InterPro"/>
</dbReference>
<dbReference type="Proteomes" id="UP000063718">
    <property type="component" value="Unassembled WGS sequence"/>
</dbReference>
<keyword evidence="3" id="KW-0805">Transcription regulation</keyword>
<feature type="modified residue" description="4-aspartylphosphate" evidence="7">
    <location>
        <position position="55"/>
    </location>
</feature>
<evidence type="ECO:0000256" key="7">
    <source>
        <dbReference type="PROSITE-ProRule" id="PRU00169"/>
    </source>
</evidence>
<dbReference type="PROSITE" id="PS50110">
    <property type="entry name" value="RESPONSE_REGULATORY"/>
    <property type="match status" value="1"/>
</dbReference>
<dbReference type="InterPro" id="IPR058245">
    <property type="entry name" value="NreC/VraR/RcsB-like_REC"/>
</dbReference>
<accession>A0A0S6UE18</accession>
<organism evidence="10">
    <name type="scientific">Moorella thermoacetica Y72</name>
    <dbReference type="NCBI Taxonomy" id="1325331"/>
    <lineage>
        <taxon>Bacteria</taxon>
        <taxon>Bacillati</taxon>
        <taxon>Bacillota</taxon>
        <taxon>Clostridia</taxon>
        <taxon>Neomoorellales</taxon>
        <taxon>Neomoorellaceae</taxon>
        <taxon>Neomoorella</taxon>
    </lineage>
</organism>
<feature type="domain" description="HTH luxR-type" evidence="8">
    <location>
        <begin position="149"/>
        <end position="214"/>
    </location>
</feature>
<keyword evidence="5" id="KW-0804">Transcription</keyword>
<dbReference type="InterPro" id="IPR001789">
    <property type="entry name" value="Sig_transdc_resp-reg_receiver"/>
</dbReference>
<dbReference type="SMART" id="SM00448">
    <property type="entry name" value="REC"/>
    <property type="match status" value="1"/>
</dbReference>
<dbReference type="Pfam" id="PF00196">
    <property type="entry name" value="GerE"/>
    <property type="match status" value="1"/>
</dbReference>
<dbReference type="InterPro" id="IPR000792">
    <property type="entry name" value="Tscrpt_reg_LuxR_C"/>
</dbReference>
<dbReference type="AlphaFoldDB" id="A0A0S6UE18"/>
<dbReference type="GeneID" id="45616053"/>
<proteinExistence type="predicted"/>
<dbReference type="RefSeq" id="WP_011391572.1">
    <property type="nucleotide sequence ID" value="NZ_DF238840.1"/>
</dbReference>
<evidence type="ECO:0000259" key="9">
    <source>
        <dbReference type="PROSITE" id="PS50110"/>
    </source>
</evidence>
<dbReference type="PROSITE" id="PS50043">
    <property type="entry name" value="HTH_LUXR_2"/>
    <property type="match status" value="1"/>
</dbReference>
<name>A0A0S6UE18_NEOTH</name>
<evidence type="ECO:0000256" key="4">
    <source>
        <dbReference type="ARBA" id="ARBA00023125"/>
    </source>
</evidence>
<keyword evidence="2 7" id="KW-0597">Phosphoprotein</keyword>
<keyword evidence="4 10" id="KW-0238">DNA-binding</keyword>
<dbReference type="Pfam" id="PF00072">
    <property type="entry name" value="Response_reg"/>
    <property type="match status" value="1"/>
</dbReference>
<evidence type="ECO:0000256" key="2">
    <source>
        <dbReference type="ARBA" id="ARBA00022553"/>
    </source>
</evidence>
<evidence type="ECO:0000256" key="6">
    <source>
        <dbReference type="ARBA" id="ARBA00024867"/>
    </source>
</evidence>
<dbReference type="CDD" id="cd06170">
    <property type="entry name" value="LuxR_C_like"/>
    <property type="match status" value="1"/>
</dbReference>
<dbReference type="SMART" id="SM00421">
    <property type="entry name" value="HTH_LUXR"/>
    <property type="match status" value="1"/>
</dbReference>
<dbReference type="PRINTS" id="PR00038">
    <property type="entry name" value="HTHLUXR"/>
</dbReference>
<dbReference type="InterPro" id="IPR016032">
    <property type="entry name" value="Sig_transdc_resp-reg_C-effctor"/>
</dbReference>
<gene>
    <name evidence="10" type="ORF">MTY_1122</name>
</gene>
<feature type="domain" description="Response regulatory" evidence="9">
    <location>
        <begin position="4"/>
        <end position="121"/>
    </location>
</feature>
<dbReference type="InterPro" id="IPR011006">
    <property type="entry name" value="CheY-like_superfamily"/>
</dbReference>
<dbReference type="InterPro" id="IPR039420">
    <property type="entry name" value="WalR-like"/>
</dbReference>
<evidence type="ECO:0000256" key="5">
    <source>
        <dbReference type="ARBA" id="ARBA00023163"/>
    </source>
</evidence>
<dbReference type="PROSITE" id="PS00622">
    <property type="entry name" value="HTH_LUXR_1"/>
    <property type="match status" value="1"/>
</dbReference>
<evidence type="ECO:0000313" key="10">
    <source>
        <dbReference type="EMBL" id="GAF25785.1"/>
    </source>
</evidence>
<dbReference type="CDD" id="cd17535">
    <property type="entry name" value="REC_NarL-like"/>
    <property type="match status" value="1"/>
</dbReference>
<sequence length="221" mass="24392">MAIRVMLVDDHALVREGLRALLEREGDIEVVGETGSAAGVLALAEESRPEVVVMDLQLGAGRNGVEATRELVEKKPEIKVVILSMYDDEELVFRALESGARGYVLKRAGIEELTTAIRLVARGEAYLDPQIARRVIEGLQERLPFTRASRPEGPELTERELEVLRLAAEGLTNAEIARRLVISVKTVQAHRANIMQKLGLHDRVDLVKYAIKNGILKLDSG</sequence>
<protein>
    <recommendedName>
        <fullName evidence="1">Stage 0 sporulation protein A homolog</fullName>
    </recommendedName>
</protein>
<evidence type="ECO:0000259" key="8">
    <source>
        <dbReference type="PROSITE" id="PS50043"/>
    </source>
</evidence>
<dbReference type="SUPFAM" id="SSF46894">
    <property type="entry name" value="C-terminal effector domain of the bipartite response regulators"/>
    <property type="match status" value="1"/>
</dbReference>
<evidence type="ECO:0000256" key="1">
    <source>
        <dbReference type="ARBA" id="ARBA00018672"/>
    </source>
</evidence>
<reference evidence="10" key="1">
    <citation type="journal article" date="2014" name="Gene">
        <title>Genome-guided analysis of transformation efficiency and carbon dioxide assimilation by Moorella thermoacetica Y72.</title>
        <authorList>
            <person name="Tsukahara K."/>
            <person name="Kita A."/>
            <person name="Nakashimada Y."/>
            <person name="Hoshino T."/>
            <person name="Murakami K."/>
        </authorList>
    </citation>
    <scope>NUCLEOTIDE SEQUENCE [LARGE SCALE GENOMIC DNA]</scope>
    <source>
        <strain evidence="10">Y72</strain>
    </source>
</reference>
<evidence type="ECO:0000256" key="3">
    <source>
        <dbReference type="ARBA" id="ARBA00023015"/>
    </source>
</evidence>
<dbReference type="PANTHER" id="PTHR43214:SF43">
    <property type="entry name" value="TWO-COMPONENT RESPONSE REGULATOR"/>
    <property type="match status" value="1"/>
</dbReference>
<dbReference type="EMBL" id="DF238840">
    <property type="protein sequence ID" value="GAF25785.1"/>
    <property type="molecule type" value="Genomic_DNA"/>
</dbReference>
<dbReference type="SUPFAM" id="SSF52172">
    <property type="entry name" value="CheY-like"/>
    <property type="match status" value="1"/>
</dbReference>
<dbReference type="PANTHER" id="PTHR43214">
    <property type="entry name" value="TWO-COMPONENT RESPONSE REGULATOR"/>
    <property type="match status" value="1"/>
</dbReference>
<dbReference type="Gene3D" id="3.40.50.2300">
    <property type="match status" value="1"/>
</dbReference>
<dbReference type="GO" id="GO:0000160">
    <property type="term" value="P:phosphorelay signal transduction system"/>
    <property type="evidence" value="ECO:0007669"/>
    <property type="project" value="InterPro"/>
</dbReference>
<comment type="function">
    <text evidence="6">May play the central regulatory role in sporulation. It may be an element of the effector pathway responsible for the activation of sporulation genes in response to nutritional stress. Spo0A may act in concert with spo0H (a sigma factor) to control the expression of some genes that are critical to the sporulation process.</text>
</comment>